<dbReference type="PATRIC" id="fig|1619313.3.peg.1684"/>
<dbReference type="InterPro" id="IPR036737">
    <property type="entry name" value="OmpA-like_sf"/>
</dbReference>
<dbReference type="PANTHER" id="PTHR38033:SF1">
    <property type="entry name" value="DOTU FAMILY TYPE IV_VI SECRETION SYSTEM PROTEIN"/>
    <property type="match status" value="1"/>
</dbReference>
<dbReference type="InterPro" id="IPR006665">
    <property type="entry name" value="OmpA-like"/>
</dbReference>
<sequence length="406" mass="44379">MTLEPTALSTRAASADNFILNAAAPLMNAIVQIRLAATHDDPAGLRQQLISELRQFENRCKQAGVPFETIVGARYCLCSALDEAAAQTPWGTRGVWSGSGMLVTFHNESWGGEKFFQLLSRISQSPEQHIWLLELIHYCLLLGYEGRYRGAERGRAQCDAIRQRLAQLIQATREKAQSALHSKVEVQRLAANSWRPPVPLWACATVAALIACLIYSGLNWRLGRAAEPLLRSIYQTPLPQASAMRRSASSQALLNLRQRLNDVVAAGQLEVSDGAFGSKVILPADKIFDAGGTSLNAVGRALVMRVSAAMEEVKGTILVSVYTDDSAPQNSRFPSNFEFSHARAHTIAQLLSQQLDHGQQIKAEGRGDSNAMLPNDSRENRARNRRVEITLFATPEPASAPAQGTQ</sequence>
<accession>A0A0U5L0E8</accession>
<dbReference type="NCBIfam" id="TIGR03349">
    <property type="entry name" value="IV_VI_DotU"/>
    <property type="match status" value="1"/>
</dbReference>
<dbReference type="EMBL" id="LN907827">
    <property type="protein sequence ID" value="CUU23854.1"/>
    <property type="molecule type" value="Genomic_DNA"/>
</dbReference>
<dbReference type="PROSITE" id="PS51123">
    <property type="entry name" value="OMPA_2"/>
    <property type="match status" value="1"/>
</dbReference>
<dbReference type="Pfam" id="PF00691">
    <property type="entry name" value="OmpA"/>
    <property type="match status" value="1"/>
</dbReference>
<evidence type="ECO:0000256" key="1">
    <source>
        <dbReference type="PROSITE-ProRule" id="PRU00473"/>
    </source>
</evidence>
<dbReference type="RefSeq" id="WP_067430119.1">
    <property type="nucleotide sequence ID" value="NZ_LN907827.1"/>
</dbReference>
<keyword evidence="4" id="KW-1185">Reference proteome</keyword>
<dbReference type="InterPro" id="IPR017732">
    <property type="entry name" value="T4/T6SS_DotU"/>
</dbReference>
<dbReference type="Proteomes" id="UP000059419">
    <property type="component" value="Chromosome 1"/>
</dbReference>
<keyword evidence="1" id="KW-0472">Membrane</keyword>
<dbReference type="Pfam" id="PF09850">
    <property type="entry name" value="DotU"/>
    <property type="match status" value="1"/>
</dbReference>
<name>A0A0U5L0E8_9GAMM</name>
<evidence type="ECO:0000259" key="2">
    <source>
        <dbReference type="PROSITE" id="PS51123"/>
    </source>
</evidence>
<dbReference type="NCBIfam" id="NF038228">
    <property type="entry name" value="IcmH_DotU_IVB"/>
    <property type="match status" value="1"/>
</dbReference>
<proteinExistence type="predicted"/>
<dbReference type="KEGG" id="ege:EM595_1620"/>
<dbReference type="AlphaFoldDB" id="A0A0U5L0E8"/>
<evidence type="ECO:0000313" key="4">
    <source>
        <dbReference type="Proteomes" id="UP000059419"/>
    </source>
</evidence>
<dbReference type="GO" id="GO:0016020">
    <property type="term" value="C:membrane"/>
    <property type="evidence" value="ECO:0007669"/>
    <property type="project" value="UniProtKB-UniRule"/>
</dbReference>
<dbReference type="Gene3D" id="1.25.40.590">
    <property type="entry name" value="Type IV / VI secretion system, DotU"/>
    <property type="match status" value="1"/>
</dbReference>
<dbReference type="OrthoDB" id="345640at2"/>
<gene>
    <name evidence="3" type="ORF">EM595_1620</name>
</gene>
<dbReference type="InterPro" id="IPR038522">
    <property type="entry name" value="T4/T6SS_DotU_sf"/>
</dbReference>
<organism evidence="3 4">
    <name type="scientific">Duffyella gerundensis</name>
    <dbReference type="NCBI Taxonomy" id="1619313"/>
    <lineage>
        <taxon>Bacteria</taxon>
        <taxon>Pseudomonadati</taxon>
        <taxon>Pseudomonadota</taxon>
        <taxon>Gammaproteobacteria</taxon>
        <taxon>Enterobacterales</taxon>
        <taxon>Erwiniaceae</taxon>
        <taxon>Duffyella</taxon>
    </lineage>
</organism>
<dbReference type="Gene3D" id="3.30.1330.60">
    <property type="entry name" value="OmpA-like domain"/>
    <property type="match status" value="1"/>
</dbReference>
<dbReference type="SUPFAM" id="SSF103088">
    <property type="entry name" value="OmpA-like"/>
    <property type="match status" value="1"/>
</dbReference>
<evidence type="ECO:0000313" key="3">
    <source>
        <dbReference type="EMBL" id="CUU23854.1"/>
    </source>
</evidence>
<reference evidence="4" key="1">
    <citation type="submission" date="2015-11" db="EMBL/GenBank/DDBJ databases">
        <authorList>
            <person name="Blom J."/>
        </authorList>
    </citation>
    <scope>NUCLEOTIDE SEQUENCE [LARGE SCALE GENOMIC DNA]</scope>
</reference>
<feature type="domain" description="OmpA-like" evidence="2">
    <location>
        <begin position="277"/>
        <end position="395"/>
    </location>
</feature>
<protein>
    <submittedName>
        <fullName evidence="3">Membrane protein</fullName>
    </submittedName>
</protein>
<dbReference type="CDD" id="cd07185">
    <property type="entry name" value="OmpA_C-like"/>
    <property type="match status" value="1"/>
</dbReference>
<dbReference type="STRING" id="1619313.EM595_1620"/>
<dbReference type="PANTHER" id="PTHR38033">
    <property type="entry name" value="MEMBRANE PROTEIN-RELATED"/>
    <property type="match status" value="1"/>
</dbReference>